<evidence type="ECO:0000313" key="7">
    <source>
        <dbReference type="EMBL" id="KAF5380284.1"/>
    </source>
</evidence>
<dbReference type="OrthoDB" id="629492at2759"/>
<evidence type="ECO:0000256" key="5">
    <source>
        <dbReference type="SAM" id="MobiDB-lite"/>
    </source>
</evidence>
<keyword evidence="1" id="KW-0677">Repeat</keyword>
<dbReference type="InterPro" id="IPR051966">
    <property type="entry name" value="RPAP3"/>
</dbReference>
<dbReference type="GO" id="GO:0101031">
    <property type="term" value="C:protein folding chaperone complex"/>
    <property type="evidence" value="ECO:0007669"/>
    <property type="project" value="TreeGrafter"/>
</dbReference>
<feature type="compositionally biased region" description="Low complexity" evidence="5">
    <location>
        <begin position="168"/>
        <end position="201"/>
    </location>
</feature>
<dbReference type="SUPFAM" id="SSF48452">
    <property type="entry name" value="TPR-like"/>
    <property type="match status" value="1"/>
</dbReference>
<comment type="similarity">
    <text evidence="3">Belongs to the RPAP3 family.</text>
</comment>
<dbReference type="PANTHER" id="PTHR46423:SF1">
    <property type="entry name" value="RNA POLYMERASE II-ASSOCIATED PROTEIN 3"/>
    <property type="match status" value="1"/>
</dbReference>
<feature type="compositionally biased region" description="Low complexity" evidence="5">
    <location>
        <begin position="218"/>
        <end position="260"/>
    </location>
</feature>
<comment type="caution">
    <text evidence="7">The sequence shown here is derived from an EMBL/GenBank/DDBJ whole genome shotgun (WGS) entry which is preliminary data.</text>
</comment>
<evidence type="ECO:0000313" key="8">
    <source>
        <dbReference type="Proteomes" id="UP000518752"/>
    </source>
</evidence>
<keyword evidence="2" id="KW-0802">TPR repeat</keyword>
<name>A0A8H5HBP1_9AGAR</name>
<dbReference type="InterPro" id="IPR019734">
    <property type="entry name" value="TPR_rpt"/>
</dbReference>
<organism evidence="7 8">
    <name type="scientific">Collybiopsis confluens</name>
    <dbReference type="NCBI Taxonomy" id="2823264"/>
    <lineage>
        <taxon>Eukaryota</taxon>
        <taxon>Fungi</taxon>
        <taxon>Dikarya</taxon>
        <taxon>Basidiomycota</taxon>
        <taxon>Agaricomycotina</taxon>
        <taxon>Agaricomycetes</taxon>
        <taxon>Agaricomycetidae</taxon>
        <taxon>Agaricales</taxon>
        <taxon>Marasmiineae</taxon>
        <taxon>Omphalotaceae</taxon>
        <taxon>Collybiopsis</taxon>
    </lineage>
</organism>
<proteinExistence type="inferred from homology"/>
<gene>
    <name evidence="7" type="ORF">D9757_007976</name>
</gene>
<dbReference type="Pfam" id="PF13877">
    <property type="entry name" value="RPAP3_C"/>
    <property type="match status" value="1"/>
</dbReference>
<protein>
    <recommendedName>
        <fullName evidence="4">RNA polymerase II-associated protein 3</fullName>
    </recommendedName>
</protein>
<keyword evidence="8" id="KW-1185">Reference proteome</keyword>
<accession>A0A8H5HBP1</accession>
<dbReference type="InterPro" id="IPR011990">
    <property type="entry name" value="TPR-like_helical_dom_sf"/>
</dbReference>
<feature type="compositionally biased region" description="Low complexity" evidence="5">
    <location>
        <begin position="294"/>
        <end position="303"/>
    </location>
</feature>
<reference evidence="7 8" key="1">
    <citation type="journal article" date="2020" name="ISME J.">
        <title>Uncovering the hidden diversity of litter-decomposition mechanisms in mushroom-forming fungi.</title>
        <authorList>
            <person name="Floudas D."/>
            <person name="Bentzer J."/>
            <person name="Ahren D."/>
            <person name="Johansson T."/>
            <person name="Persson P."/>
            <person name="Tunlid A."/>
        </authorList>
    </citation>
    <scope>NUCLEOTIDE SEQUENCE [LARGE SCALE GENOMIC DNA]</scope>
    <source>
        <strain evidence="7 8">CBS 406.79</strain>
    </source>
</reference>
<dbReference type="Proteomes" id="UP000518752">
    <property type="component" value="Unassembled WGS sequence"/>
</dbReference>
<dbReference type="PANTHER" id="PTHR46423">
    <property type="entry name" value="RNA POLYMERASE II-ASSOCIATED PROTEIN 3"/>
    <property type="match status" value="1"/>
</dbReference>
<feature type="region of interest" description="Disordered" evidence="5">
    <location>
        <begin position="168"/>
        <end position="276"/>
    </location>
</feature>
<evidence type="ECO:0000259" key="6">
    <source>
        <dbReference type="Pfam" id="PF13877"/>
    </source>
</evidence>
<dbReference type="Gene3D" id="1.25.40.10">
    <property type="entry name" value="Tetratricopeptide repeat domain"/>
    <property type="match status" value="1"/>
</dbReference>
<evidence type="ECO:0000256" key="2">
    <source>
        <dbReference type="ARBA" id="ARBA00022803"/>
    </source>
</evidence>
<feature type="compositionally biased region" description="Polar residues" evidence="5">
    <location>
        <begin position="202"/>
        <end position="212"/>
    </location>
</feature>
<feature type="domain" description="RNA-polymerase II-associated protein 3-like C-terminal" evidence="6">
    <location>
        <begin position="342"/>
        <end position="451"/>
    </location>
</feature>
<evidence type="ECO:0000256" key="4">
    <source>
        <dbReference type="ARBA" id="ARBA00040133"/>
    </source>
</evidence>
<dbReference type="AlphaFoldDB" id="A0A8H5HBP1"/>
<sequence>MTSVKAQAVKDKNLIPQGNQSFKNGDYPSAIGHYTQAILQDSKDWTFPLNRAAAYLKLDKYEDAERDCTTVLTLNKSNVKALFRRAQARRGLSKLDEAQKGVVIAFIELFHSVNEFIDLDLAVSIDPSNDLVKTELSSIKDQIWRISSQEVVHPMRRRVPIKIIEPSSSSLAADSPSPLPTATLSSGPASPSSLPEPVSLPTFTSTNPSAQHDNAPKPLSSSSSPSSPSSLPSSTSHSIATSASQSQDPAQPQSQSFQQAKRVRSENASKVSRVGGGIFRASGKSTIFPTRSVGTGTETTTAADNIDGGRSSRIEEQEGQVAGDDGGVHWAADVTLGTKTMSLFDFARGWDKLVKEGDGKGNVEKRFRYIMAIEPSSYPTMFQNSLEPQILTDMFRTFSAVLDEMKGANGAQSDVSDVVQLVVSMIGTALRNLTRVRRIKTVVMFLGRGEREMMRGVVRRVFEPRNGDGDGGDKEARDVWMSMLQ</sequence>
<evidence type="ECO:0000256" key="3">
    <source>
        <dbReference type="ARBA" id="ARBA00038275"/>
    </source>
</evidence>
<dbReference type="SMART" id="SM00028">
    <property type="entry name" value="TPR"/>
    <property type="match status" value="2"/>
</dbReference>
<evidence type="ECO:0000256" key="1">
    <source>
        <dbReference type="ARBA" id="ARBA00022737"/>
    </source>
</evidence>
<dbReference type="InterPro" id="IPR025986">
    <property type="entry name" value="RPAP3-like_C"/>
</dbReference>
<feature type="region of interest" description="Disordered" evidence="5">
    <location>
        <begin position="289"/>
        <end position="312"/>
    </location>
</feature>
<dbReference type="EMBL" id="JAACJN010000064">
    <property type="protein sequence ID" value="KAF5380284.1"/>
    <property type="molecule type" value="Genomic_DNA"/>
</dbReference>